<gene>
    <name evidence="2" type="ORF">TPC1_31557</name>
</gene>
<feature type="transmembrane region" description="Helical" evidence="1">
    <location>
        <begin position="24"/>
        <end position="43"/>
    </location>
</feature>
<sequence length="343" mass="39914">QKQFLNNVRFKPDSFKFLITLPEVPIFVCVIGNLFVAVFKSFCQYTDLQHLKSQSMKILISGTYIQSACRCGDLLFLVESTHLIMFDFSTMQQHSFKKECEYTGCCTAVQSNNICILTTSKDQFLIRRSDQSKFEHSQQRGLVFPFNDCFLRVDDSFIEVLDQSFNVLKKISNQFKIKFLLGNLGFSLGAVFLLDFDLTATKVCDLAVAKNQVYFHKNFLLYSRNQCYSRYIANQTKNTAYNEMHLFLLQKARFLVLSSISQQNRVIEEKLSEFLLQYDEKAAVRSYCYTQMQKMRSELQNRGNLKKFGQFDDINFQKDTKDQLVTDQECWFFGDVMACANGE</sequence>
<dbReference type="AlphaFoldDB" id="A0A146JXN1"/>
<keyword evidence="1" id="KW-0472">Membrane</keyword>
<protein>
    <submittedName>
        <fullName evidence="2">Uncharacterized protein</fullName>
    </submittedName>
</protein>
<proteinExistence type="predicted"/>
<keyword evidence="1" id="KW-1133">Transmembrane helix</keyword>
<accession>A0A146JXN1</accession>
<dbReference type="EMBL" id="GDID01007658">
    <property type="protein sequence ID" value="JAP88948.1"/>
    <property type="molecule type" value="Transcribed_RNA"/>
</dbReference>
<name>A0A146JXN1_9EUKA</name>
<evidence type="ECO:0000256" key="1">
    <source>
        <dbReference type="SAM" id="Phobius"/>
    </source>
</evidence>
<organism evidence="2">
    <name type="scientific">Trepomonas sp. PC1</name>
    <dbReference type="NCBI Taxonomy" id="1076344"/>
    <lineage>
        <taxon>Eukaryota</taxon>
        <taxon>Metamonada</taxon>
        <taxon>Diplomonadida</taxon>
        <taxon>Hexamitidae</taxon>
        <taxon>Hexamitinae</taxon>
        <taxon>Trepomonas</taxon>
    </lineage>
</organism>
<feature type="non-terminal residue" evidence="2">
    <location>
        <position position="1"/>
    </location>
</feature>
<feature type="non-terminal residue" evidence="2">
    <location>
        <position position="343"/>
    </location>
</feature>
<reference evidence="2" key="1">
    <citation type="submission" date="2015-07" db="EMBL/GenBank/DDBJ databases">
        <title>Adaptation to a free-living lifestyle via gene acquisitions in the diplomonad Trepomonas sp. PC1.</title>
        <authorList>
            <person name="Xu F."/>
            <person name="Jerlstrom-Hultqvist J."/>
            <person name="Kolisko M."/>
            <person name="Simpson A.G.B."/>
            <person name="Roger A.J."/>
            <person name="Svard S.G."/>
            <person name="Andersson J.O."/>
        </authorList>
    </citation>
    <scope>NUCLEOTIDE SEQUENCE</scope>
    <source>
        <strain evidence="2">PC1</strain>
    </source>
</reference>
<evidence type="ECO:0000313" key="2">
    <source>
        <dbReference type="EMBL" id="JAP88948.1"/>
    </source>
</evidence>
<keyword evidence="1" id="KW-0812">Transmembrane</keyword>